<organism evidence="1 2">
    <name type="scientific">Oesophagostomum dentatum</name>
    <name type="common">Nodular worm</name>
    <dbReference type="NCBI Taxonomy" id="61180"/>
    <lineage>
        <taxon>Eukaryota</taxon>
        <taxon>Metazoa</taxon>
        <taxon>Ecdysozoa</taxon>
        <taxon>Nematoda</taxon>
        <taxon>Chromadorea</taxon>
        <taxon>Rhabditida</taxon>
        <taxon>Rhabditina</taxon>
        <taxon>Rhabditomorpha</taxon>
        <taxon>Strongyloidea</taxon>
        <taxon>Strongylidae</taxon>
        <taxon>Oesophagostomum</taxon>
    </lineage>
</organism>
<evidence type="ECO:0000313" key="1">
    <source>
        <dbReference type="EMBL" id="KHJ78524.1"/>
    </source>
</evidence>
<accession>A0A0B1S0R6</accession>
<protein>
    <submittedName>
        <fullName evidence="1">Uncharacterized protein</fullName>
    </submittedName>
</protein>
<dbReference type="Proteomes" id="UP000053660">
    <property type="component" value="Unassembled WGS sequence"/>
</dbReference>
<sequence>MTKEECHEKCEKRYPRSLTDSYGTTLIRSSRRKKPLARLPTGYSGKKPVEKTAMLRHIVLDGLNRTYYKSEPSYIDYGFCVGYRYRLHRRNRRAQIDAIALHSNSLGTEWVLLFFQSYNRNPT</sequence>
<gene>
    <name evidence="1" type="ORF">OESDEN_21854</name>
</gene>
<evidence type="ECO:0000313" key="2">
    <source>
        <dbReference type="Proteomes" id="UP000053660"/>
    </source>
</evidence>
<reference evidence="1 2" key="1">
    <citation type="submission" date="2014-03" db="EMBL/GenBank/DDBJ databases">
        <title>Draft genome of the hookworm Oesophagostomum dentatum.</title>
        <authorList>
            <person name="Mitreva M."/>
        </authorList>
    </citation>
    <scope>NUCLEOTIDE SEQUENCE [LARGE SCALE GENOMIC DNA]</scope>
    <source>
        <strain evidence="1 2">OD-Hann</strain>
    </source>
</reference>
<dbReference type="AlphaFoldDB" id="A0A0B1S0R6"/>
<keyword evidence="2" id="KW-1185">Reference proteome</keyword>
<name>A0A0B1S0R6_OESDE</name>
<dbReference type="EMBL" id="KN609690">
    <property type="protein sequence ID" value="KHJ78524.1"/>
    <property type="molecule type" value="Genomic_DNA"/>
</dbReference>
<proteinExistence type="predicted"/>